<reference evidence="1" key="1">
    <citation type="journal article" date="2021" name="Proc. Natl. Acad. Sci. U.S.A.">
        <title>A Catalog of Tens of Thousands of Viruses from Human Metagenomes Reveals Hidden Associations with Chronic Diseases.</title>
        <authorList>
            <person name="Tisza M.J."/>
            <person name="Buck C.B."/>
        </authorList>
    </citation>
    <scope>NUCLEOTIDE SEQUENCE</scope>
    <source>
        <strain evidence="1">CtSP74</strain>
    </source>
</reference>
<sequence length="107" mass="12776">MRYSDRAILKQVDKNEYDYETGEHVYKELYSDIVTCFTMDLGLGKSVQIFGDYNKQRKVIFMKNAYDKPFNIVEYRGERYIPTADKQISKVFYLERDDSDGTKDIWN</sequence>
<dbReference type="EMBL" id="BK015221">
    <property type="protein sequence ID" value="DAD96582.1"/>
    <property type="molecule type" value="Genomic_DNA"/>
</dbReference>
<organism evidence="1">
    <name type="scientific">Siphoviridae sp. ctSP74</name>
    <dbReference type="NCBI Taxonomy" id="2826343"/>
    <lineage>
        <taxon>Viruses</taxon>
        <taxon>Duplodnaviria</taxon>
        <taxon>Heunggongvirae</taxon>
        <taxon>Uroviricota</taxon>
        <taxon>Caudoviricetes</taxon>
    </lineage>
</organism>
<accession>A0A8S5NPC2</accession>
<protein>
    <submittedName>
        <fullName evidence="1">Head closure knob</fullName>
    </submittedName>
</protein>
<evidence type="ECO:0000313" key="1">
    <source>
        <dbReference type="EMBL" id="DAD96582.1"/>
    </source>
</evidence>
<name>A0A8S5NPC2_9CAUD</name>
<proteinExistence type="predicted"/>